<evidence type="ECO:0000256" key="2">
    <source>
        <dbReference type="ARBA" id="ARBA00022692"/>
    </source>
</evidence>
<keyword evidence="3 6" id="KW-1133">Transmembrane helix</keyword>
<keyword evidence="9" id="KW-1185">Reference proteome</keyword>
<feature type="transmembrane region" description="Helical" evidence="6">
    <location>
        <begin position="191"/>
        <end position="210"/>
    </location>
</feature>
<dbReference type="Gene3D" id="1.20.1250.20">
    <property type="entry name" value="MFS general substrate transporter like domains"/>
    <property type="match status" value="1"/>
</dbReference>
<evidence type="ECO:0000256" key="4">
    <source>
        <dbReference type="ARBA" id="ARBA00023136"/>
    </source>
</evidence>
<dbReference type="PANTHER" id="PTHR42718">
    <property type="entry name" value="MAJOR FACILITATOR SUPERFAMILY MULTIDRUG TRANSPORTER MFSC"/>
    <property type="match status" value="1"/>
</dbReference>
<dbReference type="EMBL" id="ML976658">
    <property type="protein sequence ID" value="KAF1979218.1"/>
    <property type="molecule type" value="Genomic_DNA"/>
</dbReference>
<dbReference type="Proteomes" id="UP000800036">
    <property type="component" value="Unassembled WGS sequence"/>
</dbReference>
<feature type="region of interest" description="Disordered" evidence="5">
    <location>
        <begin position="459"/>
        <end position="496"/>
    </location>
</feature>
<feature type="transmembrane region" description="Helical" evidence="6">
    <location>
        <begin position="121"/>
        <end position="139"/>
    </location>
</feature>
<dbReference type="InterPro" id="IPR036259">
    <property type="entry name" value="MFS_trans_sf"/>
</dbReference>
<dbReference type="GO" id="GO:0022857">
    <property type="term" value="F:transmembrane transporter activity"/>
    <property type="evidence" value="ECO:0007669"/>
    <property type="project" value="InterPro"/>
</dbReference>
<feature type="transmembrane region" description="Helical" evidence="6">
    <location>
        <begin position="349"/>
        <end position="375"/>
    </location>
</feature>
<evidence type="ECO:0000313" key="9">
    <source>
        <dbReference type="Proteomes" id="UP000800036"/>
    </source>
</evidence>
<dbReference type="InterPro" id="IPR020846">
    <property type="entry name" value="MFS_dom"/>
</dbReference>
<evidence type="ECO:0000256" key="1">
    <source>
        <dbReference type="ARBA" id="ARBA00004141"/>
    </source>
</evidence>
<feature type="transmembrane region" description="Helical" evidence="6">
    <location>
        <begin position="85"/>
        <end position="109"/>
    </location>
</feature>
<reference evidence="8" key="1">
    <citation type="journal article" date="2020" name="Stud. Mycol.">
        <title>101 Dothideomycetes genomes: a test case for predicting lifestyles and emergence of pathogens.</title>
        <authorList>
            <person name="Haridas S."/>
            <person name="Albert R."/>
            <person name="Binder M."/>
            <person name="Bloem J."/>
            <person name="Labutti K."/>
            <person name="Salamov A."/>
            <person name="Andreopoulos B."/>
            <person name="Baker S."/>
            <person name="Barry K."/>
            <person name="Bills G."/>
            <person name="Bluhm B."/>
            <person name="Cannon C."/>
            <person name="Castanera R."/>
            <person name="Culley D."/>
            <person name="Daum C."/>
            <person name="Ezra D."/>
            <person name="Gonzalez J."/>
            <person name="Henrissat B."/>
            <person name="Kuo A."/>
            <person name="Liang C."/>
            <person name="Lipzen A."/>
            <person name="Lutzoni F."/>
            <person name="Magnuson J."/>
            <person name="Mondo S."/>
            <person name="Nolan M."/>
            <person name="Ohm R."/>
            <person name="Pangilinan J."/>
            <person name="Park H.-J."/>
            <person name="Ramirez L."/>
            <person name="Alfaro M."/>
            <person name="Sun H."/>
            <person name="Tritt A."/>
            <person name="Yoshinaga Y."/>
            <person name="Zwiers L.-H."/>
            <person name="Turgeon B."/>
            <person name="Goodwin S."/>
            <person name="Spatafora J."/>
            <person name="Crous P."/>
            <person name="Grigoriev I."/>
        </authorList>
    </citation>
    <scope>NUCLEOTIDE SEQUENCE</scope>
    <source>
        <strain evidence="8">CBS 107.79</strain>
    </source>
</reference>
<protein>
    <submittedName>
        <fullName evidence="8">MFS general substrate transporter</fullName>
    </submittedName>
</protein>
<feature type="transmembrane region" description="Helical" evidence="6">
    <location>
        <begin position="30"/>
        <end position="49"/>
    </location>
</feature>
<feature type="transmembrane region" description="Helical" evidence="6">
    <location>
        <begin position="296"/>
        <end position="316"/>
    </location>
</feature>
<keyword evidence="4 6" id="KW-0472">Membrane</keyword>
<name>A0A6A5VR01_9PLEO</name>
<proteinExistence type="predicted"/>
<dbReference type="PROSITE" id="PS50850">
    <property type="entry name" value="MFS"/>
    <property type="match status" value="1"/>
</dbReference>
<comment type="subcellular location">
    <subcellularLocation>
        <location evidence="1">Membrane</location>
        <topology evidence="1">Multi-pass membrane protein</topology>
    </subcellularLocation>
</comment>
<dbReference type="PANTHER" id="PTHR42718:SF23">
    <property type="entry name" value="MAJOR FACILITATOR SUPERFAMILY (MFS) PROFILE DOMAIN-CONTAINING PROTEIN"/>
    <property type="match status" value="1"/>
</dbReference>
<evidence type="ECO:0000313" key="8">
    <source>
        <dbReference type="EMBL" id="KAF1979218.1"/>
    </source>
</evidence>
<feature type="transmembrane region" description="Helical" evidence="6">
    <location>
        <begin position="61"/>
        <end position="79"/>
    </location>
</feature>
<evidence type="ECO:0000256" key="6">
    <source>
        <dbReference type="SAM" id="Phobius"/>
    </source>
</evidence>
<keyword evidence="2 6" id="KW-0812">Transmembrane</keyword>
<dbReference type="Pfam" id="PF07690">
    <property type="entry name" value="MFS_1"/>
    <property type="match status" value="1"/>
</dbReference>
<feature type="domain" description="Major facilitator superfamily (MFS) profile" evidence="7">
    <location>
        <begin position="1"/>
        <end position="457"/>
    </location>
</feature>
<dbReference type="InterPro" id="IPR011701">
    <property type="entry name" value="MFS"/>
</dbReference>
<feature type="compositionally biased region" description="Low complexity" evidence="5">
    <location>
        <begin position="470"/>
        <end position="479"/>
    </location>
</feature>
<dbReference type="Gene3D" id="1.20.1720.10">
    <property type="entry name" value="Multidrug resistance protein D"/>
    <property type="match status" value="1"/>
</dbReference>
<evidence type="ECO:0000256" key="5">
    <source>
        <dbReference type="SAM" id="MobiDB-lite"/>
    </source>
</evidence>
<evidence type="ECO:0000259" key="7">
    <source>
        <dbReference type="PROSITE" id="PS50850"/>
    </source>
</evidence>
<dbReference type="SUPFAM" id="SSF103473">
    <property type="entry name" value="MFS general substrate transporter"/>
    <property type="match status" value="1"/>
</dbReference>
<sequence>MAVAMSAFLSGSVTVSVTFAGRDLDMSTAEVTWMSAATSLSSGSLLLFFGSFADLFGRKSMFIGSMFLFAVFSLGAGFSKNGVTLDIMCGILGIFGASAVPAAQGMLGTIYDQPSQRKNKAFGCFSAGNPLGFVFGIIFSGLATQLFSWRAAFWLLAIVYLVVSILAAVFVPPDYAAKVPWNSETLKRLDLPGTSMTILGIGMFCAALTLGGDAPNGWKTPYVLVLLIIGTLLIVAFIFWEIKYPYAMIDMTIWKDRNFSLLLAVLSLGFIGFPVVTFWLSLWFQRFLGYTSLMTGVHMLPMAVCGVLANVVVALIQHKVSNTLIMAIGAFSYVVSFLLIAVQRSGDSYWAFSFPGLCLIVVGADFQFVVTNMYVMSSMPPNKQSIAGSLLQTLTRLSQAVGMGIATAIYDAVERSPSTSGYYANDPIAPYAGTFWFATGMATLGVILVPFLTIGTQGHHGDEGRSADGSSVDVSSPVSQEEKSSGQVAIRGSTEV</sequence>
<evidence type="ECO:0000256" key="3">
    <source>
        <dbReference type="ARBA" id="ARBA00022989"/>
    </source>
</evidence>
<feature type="transmembrane region" description="Helical" evidence="6">
    <location>
        <begin position="222"/>
        <end position="240"/>
    </location>
</feature>
<feature type="transmembrane region" description="Helical" evidence="6">
    <location>
        <begin position="323"/>
        <end position="343"/>
    </location>
</feature>
<dbReference type="AlphaFoldDB" id="A0A6A5VR01"/>
<feature type="transmembrane region" description="Helical" evidence="6">
    <location>
        <begin position="151"/>
        <end position="171"/>
    </location>
</feature>
<dbReference type="OrthoDB" id="2985014at2759"/>
<gene>
    <name evidence="8" type="ORF">BU23DRAFT_447930</name>
</gene>
<organism evidence="8 9">
    <name type="scientific">Bimuria novae-zelandiae CBS 107.79</name>
    <dbReference type="NCBI Taxonomy" id="1447943"/>
    <lineage>
        <taxon>Eukaryota</taxon>
        <taxon>Fungi</taxon>
        <taxon>Dikarya</taxon>
        <taxon>Ascomycota</taxon>
        <taxon>Pezizomycotina</taxon>
        <taxon>Dothideomycetes</taxon>
        <taxon>Pleosporomycetidae</taxon>
        <taxon>Pleosporales</taxon>
        <taxon>Massarineae</taxon>
        <taxon>Didymosphaeriaceae</taxon>
        <taxon>Bimuria</taxon>
    </lineage>
</organism>
<dbReference type="GO" id="GO:0016020">
    <property type="term" value="C:membrane"/>
    <property type="evidence" value="ECO:0007669"/>
    <property type="project" value="UniProtKB-SubCell"/>
</dbReference>
<feature type="transmembrane region" description="Helical" evidence="6">
    <location>
        <begin position="261"/>
        <end position="284"/>
    </location>
</feature>
<accession>A0A6A5VR01</accession>
<feature type="transmembrane region" description="Helical" evidence="6">
    <location>
        <begin position="433"/>
        <end position="455"/>
    </location>
</feature>